<evidence type="ECO:0000256" key="1">
    <source>
        <dbReference type="ARBA" id="ARBA00022801"/>
    </source>
</evidence>
<keyword evidence="6" id="KW-1185">Reference proteome</keyword>
<dbReference type="InterPro" id="IPR029016">
    <property type="entry name" value="GAF-like_dom_sf"/>
</dbReference>
<keyword evidence="1" id="KW-0378">Hydrolase</keyword>
<dbReference type="SUPFAM" id="SSF55781">
    <property type="entry name" value="GAF domain-like"/>
    <property type="match status" value="1"/>
</dbReference>
<dbReference type="Gene3D" id="3.60.40.10">
    <property type="entry name" value="PPM-type phosphatase domain"/>
    <property type="match status" value="1"/>
</dbReference>
<keyword evidence="2" id="KW-0472">Membrane</keyword>
<sequence length="550" mass="60877">MGVSDSLTHISLWATLVVNAALFVLLIVLSIKHIQTSVFQFLSAAAVTAGCFFALQHNAAFTLNATLFAQGILLVCHCALLLYKALKEIWTPSAFAQHRKMKNSNTKAVNNAELNADTALSLIGRDIMELSSDAIYVHSNIAYLLERLNDIVMQKTEADGSAVLLVHDFEDKVTVKTVAGEFPPPYELPENIPHKQAVVAVHFKNVEFPFENNIFGDIIKSGKGELISSPQNDSRIFQNGPEDFLQASSYIFVPMKVRDTIVGIIALARKKNSRAFTMEHLETAKILSDFASIAVKNMYIFQEINERTELTHETAITGKVQKELYLNKIPVLPSLSVGNMFKASAGVCSDYFDIIPLRKNRISFILADVTGKSVTSLTIMIMIRAILHVIVNTSQTAATILSWANKGIASESAIDHYASAVLVNYDSVEKTIQFSAAGTIPVLYFTAKTKTWKKVSIESEPLGVEKETEYTDHNIKLEKDDLVVFYTDGLIEAVDDSGNQYSLERLKELIGSNASLDSKRITETVQNDINRFIGKTPLYDDQSLVILKVQ</sequence>
<dbReference type="InterPro" id="IPR003018">
    <property type="entry name" value="GAF"/>
</dbReference>
<dbReference type="RefSeq" id="WP_021687038.1">
    <property type="nucleotide sequence ID" value="NZ_KI260564.1"/>
</dbReference>
<dbReference type="EMBL" id="AWVH01000024">
    <property type="protein sequence ID" value="ERJ93531.1"/>
    <property type="molecule type" value="Genomic_DNA"/>
</dbReference>
<dbReference type="InterPro" id="IPR001932">
    <property type="entry name" value="PPM-type_phosphatase-like_dom"/>
</dbReference>
<dbReference type="PANTHER" id="PTHR43156:SF2">
    <property type="entry name" value="STAGE II SPORULATION PROTEIN E"/>
    <property type="match status" value="1"/>
</dbReference>
<feature type="transmembrane region" description="Helical" evidence="2">
    <location>
        <begin position="38"/>
        <end position="55"/>
    </location>
</feature>
<dbReference type="Proteomes" id="UP000016649">
    <property type="component" value="Unassembled WGS sequence"/>
</dbReference>
<dbReference type="InterPro" id="IPR036457">
    <property type="entry name" value="PPM-type-like_dom_sf"/>
</dbReference>
<keyword evidence="2" id="KW-1133">Transmembrane helix</keyword>
<dbReference type="PANTHER" id="PTHR43156">
    <property type="entry name" value="STAGE II SPORULATION PROTEIN E-RELATED"/>
    <property type="match status" value="1"/>
</dbReference>
<dbReference type="Pfam" id="PF07228">
    <property type="entry name" value="SpoIIE"/>
    <property type="match status" value="1"/>
</dbReference>
<evidence type="ECO:0000259" key="4">
    <source>
        <dbReference type="SMART" id="SM00331"/>
    </source>
</evidence>
<gene>
    <name evidence="5" type="ORF">HMPREF9193_00820</name>
</gene>
<evidence type="ECO:0000259" key="3">
    <source>
        <dbReference type="SMART" id="SM00065"/>
    </source>
</evidence>
<evidence type="ECO:0000313" key="6">
    <source>
        <dbReference type="Proteomes" id="UP000016649"/>
    </source>
</evidence>
<evidence type="ECO:0000313" key="5">
    <source>
        <dbReference type="EMBL" id="ERJ93531.1"/>
    </source>
</evidence>
<keyword evidence="2" id="KW-0812">Transmembrane</keyword>
<organism evidence="5 6">
    <name type="scientific">Treponema lecithinolyticum ATCC 700332</name>
    <dbReference type="NCBI Taxonomy" id="1321815"/>
    <lineage>
        <taxon>Bacteria</taxon>
        <taxon>Pseudomonadati</taxon>
        <taxon>Spirochaetota</taxon>
        <taxon>Spirochaetia</taxon>
        <taxon>Spirochaetales</taxon>
        <taxon>Treponemataceae</taxon>
        <taxon>Treponema</taxon>
    </lineage>
</organism>
<dbReference type="InterPro" id="IPR052016">
    <property type="entry name" value="Bact_Sigma-Reg"/>
</dbReference>
<feature type="domain" description="GAF" evidence="3">
    <location>
        <begin position="140"/>
        <end position="305"/>
    </location>
</feature>
<dbReference type="Gene3D" id="3.30.450.40">
    <property type="match status" value="1"/>
</dbReference>
<name>A0ABN0NZU3_TRELE</name>
<accession>A0ABN0NZU3</accession>
<dbReference type="SMART" id="SM00331">
    <property type="entry name" value="PP2C_SIG"/>
    <property type="match status" value="1"/>
</dbReference>
<comment type="caution">
    <text evidence="5">The sequence shown here is derived from an EMBL/GenBank/DDBJ whole genome shotgun (WGS) entry which is preliminary data.</text>
</comment>
<dbReference type="SMART" id="SM00065">
    <property type="entry name" value="GAF"/>
    <property type="match status" value="1"/>
</dbReference>
<feature type="domain" description="PPM-type phosphatase" evidence="4">
    <location>
        <begin position="332"/>
        <end position="549"/>
    </location>
</feature>
<evidence type="ECO:0000256" key="2">
    <source>
        <dbReference type="SAM" id="Phobius"/>
    </source>
</evidence>
<protein>
    <submittedName>
        <fullName evidence="5">Stage II sporulation protein E</fullName>
    </submittedName>
</protein>
<dbReference type="Pfam" id="PF13492">
    <property type="entry name" value="GAF_3"/>
    <property type="match status" value="1"/>
</dbReference>
<reference evidence="5 6" key="1">
    <citation type="submission" date="2013-08" db="EMBL/GenBank/DDBJ databases">
        <authorList>
            <person name="Weinstock G."/>
            <person name="Sodergren E."/>
            <person name="Wylie T."/>
            <person name="Fulton L."/>
            <person name="Fulton R."/>
            <person name="Fronick C."/>
            <person name="O'Laughlin M."/>
            <person name="Godfrey J."/>
            <person name="Miner T."/>
            <person name="Herter B."/>
            <person name="Appelbaum E."/>
            <person name="Cordes M."/>
            <person name="Lek S."/>
            <person name="Wollam A."/>
            <person name="Pepin K.H."/>
            <person name="Palsikar V.B."/>
            <person name="Mitreva M."/>
            <person name="Wilson R.K."/>
        </authorList>
    </citation>
    <scope>NUCLEOTIDE SEQUENCE [LARGE SCALE GENOMIC DNA]</scope>
    <source>
        <strain evidence="5 6">ATCC 700332</strain>
    </source>
</reference>
<feature type="transmembrane region" description="Helical" evidence="2">
    <location>
        <begin position="12"/>
        <end position="31"/>
    </location>
</feature>
<proteinExistence type="predicted"/>